<evidence type="ECO:0000313" key="7">
    <source>
        <dbReference type="Proteomes" id="UP001144096"/>
    </source>
</evidence>
<dbReference type="GO" id="GO:0016020">
    <property type="term" value="C:membrane"/>
    <property type="evidence" value="ECO:0007669"/>
    <property type="project" value="InterPro"/>
</dbReference>
<dbReference type="Gene3D" id="2.60.40.2030">
    <property type="match status" value="1"/>
</dbReference>
<gene>
    <name evidence="6" type="ORF">M8542_40835</name>
</gene>
<sequence>MRSAVLVVGVLLLGLGTAAPAGAVAAGCGPASVSVADRTLYEGTPAAGEPSPATTFTFTVSVTAAAGCAPTGSVSYQTEDGSPGATGQADYVPAAGQLSWNGDSSPRTVAVQVVKDAAGEPNEPFLLRLSDPVGLVLADDLAAGGILDDDGVGGPPVVVSTDGGKICWKVCSVGVGLGGPAKAPVTVHYRTLPVGSGEPAYVPVKDATVTIPPGASGGGAVVELLPAKPGQGESRFVLELVSTSAGKLGAARTEVTIKPGG</sequence>
<accession>A0A9X2SNT7</accession>
<evidence type="ECO:0000256" key="4">
    <source>
        <dbReference type="SAM" id="SignalP"/>
    </source>
</evidence>
<evidence type="ECO:0000259" key="5">
    <source>
        <dbReference type="Pfam" id="PF03160"/>
    </source>
</evidence>
<keyword evidence="7" id="KW-1185">Reference proteome</keyword>
<dbReference type="PROSITE" id="PS51257">
    <property type="entry name" value="PROKAR_LIPOPROTEIN"/>
    <property type="match status" value="1"/>
</dbReference>
<feature type="chain" id="PRO_5040850732" evidence="4">
    <location>
        <begin position="22"/>
        <end position="261"/>
    </location>
</feature>
<feature type="domain" description="Calx-beta" evidence="5">
    <location>
        <begin position="55"/>
        <end position="133"/>
    </location>
</feature>
<evidence type="ECO:0000256" key="3">
    <source>
        <dbReference type="ARBA" id="ARBA00022837"/>
    </source>
</evidence>
<dbReference type="RefSeq" id="WP_257925760.1">
    <property type="nucleotide sequence ID" value="NZ_JAMXQV010000030.1"/>
</dbReference>
<dbReference type="SUPFAM" id="SSF141072">
    <property type="entry name" value="CalX-like"/>
    <property type="match status" value="1"/>
</dbReference>
<evidence type="ECO:0000256" key="1">
    <source>
        <dbReference type="ARBA" id="ARBA00022729"/>
    </source>
</evidence>
<dbReference type="GO" id="GO:0007154">
    <property type="term" value="P:cell communication"/>
    <property type="evidence" value="ECO:0007669"/>
    <property type="project" value="InterPro"/>
</dbReference>
<proteinExistence type="predicted"/>
<dbReference type="EMBL" id="JAMXQV010000030">
    <property type="protein sequence ID" value="MCR6489189.1"/>
    <property type="molecule type" value="Genomic_DNA"/>
</dbReference>
<name>A0A9X2SNT7_9PSEU</name>
<keyword evidence="3" id="KW-0106">Calcium</keyword>
<keyword evidence="1 4" id="KW-0732">Signal</keyword>
<dbReference type="Proteomes" id="UP001144096">
    <property type="component" value="Unassembled WGS sequence"/>
</dbReference>
<dbReference type="InterPro" id="IPR003644">
    <property type="entry name" value="Calx_beta"/>
</dbReference>
<evidence type="ECO:0000256" key="2">
    <source>
        <dbReference type="ARBA" id="ARBA00022737"/>
    </source>
</evidence>
<dbReference type="Pfam" id="PF03160">
    <property type="entry name" value="Calx-beta"/>
    <property type="match status" value="1"/>
</dbReference>
<protein>
    <submittedName>
        <fullName evidence="6">Sodium:calcium exchanger</fullName>
    </submittedName>
</protein>
<keyword evidence="2" id="KW-0677">Repeat</keyword>
<organism evidence="6 7">
    <name type="scientific">Amycolatopsis iheyensis</name>
    <dbReference type="NCBI Taxonomy" id="2945988"/>
    <lineage>
        <taxon>Bacteria</taxon>
        <taxon>Bacillati</taxon>
        <taxon>Actinomycetota</taxon>
        <taxon>Actinomycetes</taxon>
        <taxon>Pseudonocardiales</taxon>
        <taxon>Pseudonocardiaceae</taxon>
        <taxon>Amycolatopsis</taxon>
    </lineage>
</organism>
<reference evidence="6" key="1">
    <citation type="submission" date="2022-06" db="EMBL/GenBank/DDBJ databases">
        <title>Amycolatopsis iheyaensis sp. nov., a new species of the genus Amycolatopsis isolated from soil in Iheya island, Japan.</title>
        <authorList>
            <person name="Ngamcharungchit C."/>
            <person name="Kanto H."/>
            <person name="Take A."/>
            <person name="Intra B."/>
            <person name="Matsumoto A."/>
            <person name="Panbangred W."/>
            <person name="Inahashi Y."/>
        </authorList>
    </citation>
    <scope>NUCLEOTIDE SEQUENCE</scope>
    <source>
        <strain evidence="6">OK19-0408</strain>
    </source>
</reference>
<dbReference type="InterPro" id="IPR038081">
    <property type="entry name" value="CalX-like_sf"/>
</dbReference>
<comment type="caution">
    <text evidence="6">The sequence shown here is derived from an EMBL/GenBank/DDBJ whole genome shotgun (WGS) entry which is preliminary data.</text>
</comment>
<dbReference type="AlphaFoldDB" id="A0A9X2SNT7"/>
<feature type="signal peptide" evidence="4">
    <location>
        <begin position="1"/>
        <end position="21"/>
    </location>
</feature>
<evidence type="ECO:0000313" key="6">
    <source>
        <dbReference type="EMBL" id="MCR6489189.1"/>
    </source>
</evidence>